<keyword evidence="2" id="KW-1133">Transmembrane helix</keyword>
<feature type="region of interest" description="Disordered" evidence="1">
    <location>
        <begin position="74"/>
        <end position="100"/>
    </location>
</feature>
<dbReference type="AlphaFoldDB" id="A0A0R3D730"/>
<keyword evidence="2" id="KW-0812">Transmembrane</keyword>
<evidence type="ECO:0000313" key="3">
    <source>
        <dbReference type="EMBL" id="KRQ03173.1"/>
    </source>
</evidence>
<organism evidence="3 4">
    <name type="scientific">Bradyrhizobium manausense</name>
    <dbReference type="NCBI Taxonomy" id="989370"/>
    <lineage>
        <taxon>Bacteria</taxon>
        <taxon>Pseudomonadati</taxon>
        <taxon>Pseudomonadota</taxon>
        <taxon>Alphaproteobacteria</taxon>
        <taxon>Hyphomicrobiales</taxon>
        <taxon>Nitrobacteraceae</taxon>
        <taxon>Bradyrhizobium</taxon>
    </lineage>
</organism>
<evidence type="ECO:0000256" key="2">
    <source>
        <dbReference type="SAM" id="Phobius"/>
    </source>
</evidence>
<dbReference type="Proteomes" id="UP000051936">
    <property type="component" value="Unassembled WGS sequence"/>
</dbReference>
<proteinExistence type="predicted"/>
<comment type="caution">
    <text evidence="3">The sequence shown here is derived from an EMBL/GenBank/DDBJ whole genome shotgun (WGS) entry which is preliminary data.</text>
</comment>
<protein>
    <submittedName>
        <fullName evidence="3">Uncharacterized protein</fullName>
    </submittedName>
</protein>
<name>A0A0R3D730_9BRAD</name>
<evidence type="ECO:0000256" key="1">
    <source>
        <dbReference type="SAM" id="MobiDB-lite"/>
    </source>
</evidence>
<accession>A0A0R3D730</accession>
<gene>
    <name evidence="3" type="ORF">AOQ71_30975</name>
</gene>
<reference evidence="3 4" key="1">
    <citation type="submission" date="2015-09" db="EMBL/GenBank/DDBJ databases">
        <title>Draft Genome Sequence of Bradyrhizobium manausense Strain BR 3351T, a Novel Symbiotic Nitrogen-Fixing Alphaproteobacterium Isolated from Brazilian Amazon Rain Forest.</title>
        <authorList>
            <person name="De Araujo J.L."/>
            <person name="Zilli J.E."/>
        </authorList>
    </citation>
    <scope>NUCLEOTIDE SEQUENCE [LARGE SCALE GENOMIC DNA]</scope>
    <source>
        <strain evidence="3 4">BR3351</strain>
    </source>
</reference>
<keyword evidence="4" id="KW-1185">Reference proteome</keyword>
<sequence>MNRPNFGLPTDALKVHQQHEFGSLTMEPAVNHSIYTVDKTTHLKVVVLVLVGSIAMMAITLTARLARPEVSAQATATRTVYKPHPDHTLTVLTRPEKHPI</sequence>
<dbReference type="OrthoDB" id="9916831at2"/>
<feature type="transmembrane region" description="Helical" evidence="2">
    <location>
        <begin position="45"/>
        <end position="63"/>
    </location>
</feature>
<keyword evidence="2" id="KW-0472">Membrane</keyword>
<dbReference type="EMBL" id="LJYG01000108">
    <property type="protein sequence ID" value="KRQ03173.1"/>
    <property type="molecule type" value="Genomic_DNA"/>
</dbReference>
<evidence type="ECO:0000313" key="4">
    <source>
        <dbReference type="Proteomes" id="UP000051936"/>
    </source>
</evidence>